<dbReference type="EMBL" id="DP000011">
    <property type="protein sequence ID" value="ABA97164.1"/>
    <property type="molecule type" value="Genomic_DNA"/>
</dbReference>
<reference evidence="1" key="2">
    <citation type="submission" date="2005-04" db="EMBL/GenBank/DDBJ databases">
        <authorList>
            <person name="Buell C.R."/>
            <person name="Wing R.A."/>
            <person name="McCombie W.A."/>
            <person name="Ouyang S."/>
        </authorList>
    </citation>
    <scope>NUCLEOTIDE SEQUENCE</scope>
</reference>
<evidence type="ECO:0000313" key="1">
    <source>
        <dbReference type="EMBL" id="ABA97164.1"/>
    </source>
</evidence>
<organism evidence="1">
    <name type="scientific">Oryza sativa subsp. japonica</name>
    <name type="common">Rice</name>
    <dbReference type="NCBI Taxonomy" id="39947"/>
    <lineage>
        <taxon>Eukaryota</taxon>
        <taxon>Viridiplantae</taxon>
        <taxon>Streptophyta</taxon>
        <taxon>Embryophyta</taxon>
        <taxon>Tracheophyta</taxon>
        <taxon>Spermatophyta</taxon>
        <taxon>Magnoliopsida</taxon>
        <taxon>Liliopsida</taxon>
        <taxon>Poales</taxon>
        <taxon>Poaceae</taxon>
        <taxon>BOP clade</taxon>
        <taxon>Oryzoideae</taxon>
        <taxon>Oryzeae</taxon>
        <taxon>Oryzinae</taxon>
        <taxon>Oryza</taxon>
        <taxon>Oryza sativa</taxon>
    </lineage>
</organism>
<sequence length="161" mass="17225">MVADGQASRGGHTVRPKVGHVTEFFGDGLPEKKLQLVDTPCPRPGPLTSGSFYRSIRLATSQSSFETGFRKRSCNLLTHLVPGQAHLHLAAFIALGRDVTFVVHPKRRQVAKMVTREEEDDGATQVNGADGVPAIAGAGRGWTRSAAMVMPVVVAPRRGVS</sequence>
<accession>Q2QTK6</accession>
<reference evidence="1" key="1">
    <citation type="journal article" date="2005" name="BMC Biol.">
        <title>The sequence of rice chromosomes 11 and 12, rich in disease resistance genes and recent gene duplications.</title>
        <authorList>
            <consortium name="The rice chromosomes 11 and 12 sequencing consortia"/>
        </authorList>
    </citation>
    <scope>NUCLEOTIDE SEQUENCE [LARGE SCALE GENOMIC DNA]</scope>
</reference>
<protein>
    <submittedName>
        <fullName evidence="1">Uncharacterized protein</fullName>
    </submittedName>
</protein>
<dbReference type="AlphaFoldDB" id="Q2QTK6"/>
<proteinExistence type="predicted"/>
<reference evidence="1" key="3">
    <citation type="submission" date="2006-01" db="EMBL/GenBank/DDBJ databases">
        <authorList>
            <person name="Buell R."/>
        </authorList>
    </citation>
    <scope>NUCLEOTIDE SEQUENCE</scope>
</reference>
<name>Q2QTK6_ORYSJ</name>
<gene>
    <name evidence="1" type="ordered locus">LOC_Os12g19330</name>
</gene>